<protein>
    <submittedName>
        <fullName evidence="5">SGNH/GDSL hydrolase family protein</fullName>
    </submittedName>
</protein>
<reference evidence="5 6" key="1">
    <citation type="submission" date="2020-10" db="EMBL/GenBank/DDBJ databases">
        <title>Connecting structure to function with the recovery of over 1000 high-quality activated sludge metagenome-assembled genomes encoding full-length rRNA genes using long-read sequencing.</title>
        <authorList>
            <person name="Singleton C.M."/>
            <person name="Petriglieri F."/>
            <person name="Kristensen J.M."/>
            <person name="Kirkegaard R.H."/>
            <person name="Michaelsen T.Y."/>
            <person name="Andersen M.H."/>
            <person name="Karst S.M."/>
            <person name="Dueholm M.S."/>
            <person name="Nielsen P.H."/>
            <person name="Albertsen M."/>
        </authorList>
    </citation>
    <scope>NUCLEOTIDE SEQUENCE [LARGE SCALE GENOMIC DNA]</scope>
    <source>
        <strain evidence="5">Lyne_18-Q3-R50-59_MAXAC.006</strain>
    </source>
</reference>
<dbReference type="PANTHER" id="PTHR37981">
    <property type="entry name" value="LIPASE 2"/>
    <property type="match status" value="1"/>
</dbReference>
<dbReference type="CDD" id="cd01823">
    <property type="entry name" value="SEST_like"/>
    <property type="match status" value="1"/>
</dbReference>
<dbReference type="PANTHER" id="PTHR37981:SF1">
    <property type="entry name" value="SGNH HYDROLASE-TYPE ESTERASE DOMAIN-CONTAINING PROTEIN"/>
    <property type="match status" value="1"/>
</dbReference>
<feature type="domain" description="SGNH hydrolase-type esterase" evidence="4">
    <location>
        <begin position="38"/>
        <end position="266"/>
    </location>
</feature>
<evidence type="ECO:0000313" key="6">
    <source>
        <dbReference type="Proteomes" id="UP000727993"/>
    </source>
</evidence>
<dbReference type="InterPro" id="IPR036514">
    <property type="entry name" value="SGNH_hydro_sf"/>
</dbReference>
<dbReference type="Proteomes" id="UP000727993">
    <property type="component" value="Unassembled WGS sequence"/>
</dbReference>
<gene>
    <name evidence="5" type="ORF">IPN02_03415</name>
</gene>
<feature type="disulfide bond" evidence="1">
    <location>
        <begin position="130"/>
        <end position="136"/>
    </location>
</feature>
<organism evidence="5 6">
    <name type="scientific">Candidatus Neomicrothrix subdominans</name>
    <dbReference type="NCBI Taxonomy" id="2954438"/>
    <lineage>
        <taxon>Bacteria</taxon>
        <taxon>Bacillati</taxon>
        <taxon>Actinomycetota</taxon>
        <taxon>Acidimicrobiia</taxon>
        <taxon>Acidimicrobiales</taxon>
        <taxon>Microthrixaceae</taxon>
        <taxon>Candidatus Neomicrothrix</taxon>
    </lineage>
</organism>
<keyword evidence="5" id="KW-0378">Hydrolase</keyword>
<feature type="transmembrane region" description="Helical" evidence="3">
    <location>
        <begin position="426"/>
        <end position="445"/>
    </location>
</feature>
<feature type="region of interest" description="Disordered" evidence="2">
    <location>
        <begin position="291"/>
        <end position="357"/>
    </location>
</feature>
<evidence type="ECO:0000256" key="2">
    <source>
        <dbReference type="SAM" id="MobiDB-lite"/>
    </source>
</evidence>
<feature type="region of interest" description="Disordered" evidence="2">
    <location>
        <begin position="394"/>
        <end position="419"/>
    </location>
</feature>
<feature type="compositionally biased region" description="Low complexity" evidence="2">
    <location>
        <begin position="291"/>
        <end position="321"/>
    </location>
</feature>
<keyword evidence="3" id="KW-0812">Transmembrane</keyword>
<proteinExistence type="predicted"/>
<evidence type="ECO:0000313" key="5">
    <source>
        <dbReference type="EMBL" id="MBK9295922.1"/>
    </source>
</evidence>
<dbReference type="EMBL" id="JADJZA010000001">
    <property type="protein sequence ID" value="MBK9295922.1"/>
    <property type="molecule type" value="Genomic_DNA"/>
</dbReference>
<dbReference type="GO" id="GO:0004806">
    <property type="term" value="F:triacylglycerol lipase activity"/>
    <property type="evidence" value="ECO:0007669"/>
    <property type="project" value="TreeGrafter"/>
</dbReference>
<evidence type="ECO:0000256" key="1">
    <source>
        <dbReference type="PIRSR" id="PIRSR637460-2"/>
    </source>
</evidence>
<accession>A0A936N950</accession>
<dbReference type="AlphaFoldDB" id="A0A936N950"/>
<dbReference type="InterPro" id="IPR013830">
    <property type="entry name" value="SGNH_hydro"/>
</dbReference>
<dbReference type="Gene3D" id="3.40.50.1110">
    <property type="entry name" value="SGNH hydrolase"/>
    <property type="match status" value="1"/>
</dbReference>
<evidence type="ECO:0000256" key="3">
    <source>
        <dbReference type="SAM" id="Phobius"/>
    </source>
</evidence>
<dbReference type="SUPFAM" id="SSF52266">
    <property type="entry name" value="SGNH hydrolase"/>
    <property type="match status" value="1"/>
</dbReference>
<sequence length="459" mass="46732">MLSSLGAMGLGALVVVFGLVVGAAAAPCNPTATLEYVAMGDSYSSGVGLPDATGECNRSTGYNYPNRIQQDQGFGSFTDVSCSGAKTEHFSTAKNDSSPPQFDALSDTTDVVTFTIGGNDLGFTSILAICALMDDCRDAYGGPGMPKLTAKIAGSVGDSIQQAMEDSAAHAPNADIFVLGYPDLLPATPTGSTWEQSCEPTSLFISDAERNDLRQVQAALNAEIELRVDAAGARVHYVDTYTPSIGHDACSSDPWVSVYTLYHLTDTAMIAMGGLVSEAIDAELTERCEAAVATTSTTTTAPPSTTLPPGTAPPGTADTGPEVPKATTTPSLPGPGSAPVQTPPPSLVPQKTSTRPTVTGAVVVRPTATPTPPPVPIVVAEPVAAANTQGAVGQSYPGGASGGLDQSTLGQSGRSGLASTGAEPRGFLIVGAVLFGVGAGLVVLNRRRLARFGGRGDRR</sequence>
<dbReference type="InterPro" id="IPR037460">
    <property type="entry name" value="SEST-like"/>
</dbReference>
<feature type="disulfide bond" evidence="1">
    <location>
        <begin position="56"/>
        <end position="82"/>
    </location>
</feature>
<keyword evidence="1" id="KW-1015">Disulfide bond</keyword>
<comment type="caution">
    <text evidence="5">The sequence shown here is derived from an EMBL/GenBank/DDBJ whole genome shotgun (WGS) entry which is preliminary data.</text>
</comment>
<keyword evidence="3" id="KW-0472">Membrane</keyword>
<keyword evidence="3" id="KW-1133">Transmembrane helix</keyword>
<name>A0A936N950_9ACTN</name>
<feature type="compositionally biased region" description="Polar residues" evidence="2">
    <location>
        <begin position="404"/>
        <end position="418"/>
    </location>
</feature>
<dbReference type="GO" id="GO:0019433">
    <property type="term" value="P:triglyceride catabolic process"/>
    <property type="evidence" value="ECO:0007669"/>
    <property type="project" value="TreeGrafter"/>
</dbReference>
<evidence type="ECO:0000259" key="4">
    <source>
        <dbReference type="Pfam" id="PF13472"/>
    </source>
</evidence>
<dbReference type="Pfam" id="PF13472">
    <property type="entry name" value="Lipase_GDSL_2"/>
    <property type="match status" value="1"/>
</dbReference>